<feature type="compositionally biased region" description="Polar residues" evidence="1">
    <location>
        <begin position="341"/>
        <end position="355"/>
    </location>
</feature>
<feature type="region of interest" description="Disordered" evidence="1">
    <location>
        <begin position="251"/>
        <end position="281"/>
    </location>
</feature>
<feature type="region of interest" description="Disordered" evidence="1">
    <location>
        <begin position="341"/>
        <end position="389"/>
    </location>
</feature>
<evidence type="ECO:0000256" key="1">
    <source>
        <dbReference type="SAM" id="MobiDB-lite"/>
    </source>
</evidence>
<dbReference type="Proteomes" id="UP001497453">
    <property type="component" value="Chromosome 1"/>
</dbReference>
<keyword evidence="3" id="KW-1185">Reference proteome</keyword>
<feature type="compositionally biased region" description="Low complexity" evidence="1">
    <location>
        <begin position="315"/>
        <end position="329"/>
    </location>
</feature>
<evidence type="ECO:0000313" key="2">
    <source>
        <dbReference type="EMBL" id="CAL1696832.1"/>
    </source>
</evidence>
<evidence type="ECO:0000313" key="3">
    <source>
        <dbReference type="Proteomes" id="UP001497453"/>
    </source>
</evidence>
<feature type="compositionally biased region" description="Polar residues" evidence="1">
    <location>
        <begin position="376"/>
        <end position="385"/>
    </location>
</feature>
<gene>
    <name evidence="2" type="ORF">GFSPODELE1_LOCUS1361</name>
</gene>
<reference evidence="3" key="1">
    <citation type="submission" date="2024-04" db="EMBL/GenBank/DDBJ databases">
        <authorList>
            <person name="Shaw F."/>
            <person name="Minotto A."/>
        </authorList>
    </citation>
    <scope>NUCLEOTIDE SEQUENCE [LARGE SCALE GENOMIC DNA]</scope>
</reference>
<protein>
    <submittedName>
        <fullName evidence="2">Uncharacterized protein</fullName>
    </submittedName>
</protein>
<proteinExistence type="predicted"/>
<organism evidence="2 3">
    <name type="scientific">Somion occarium</name>
    <dbReference type="NCBI Taxonomy" id="3059160"/>
    <lineage>
        <taxon>Eukaryota</taxon>
        <taxon>Fungi</taxon>
        <taxon>Dikarya</taxon>
        <taxon>Basidiomycota</taxon>
        <taxon>Agaricomycotina</taxon>
        <taxon>Agaricomycetes</taxon>
        <taxon>Polyporales</taxon>
        <taxon>Cerrenaceae</taxon>
        <taxon>Somion</taxon>
    </lineage>
</organism>
<accession>A0ABP1CQ89</accession>
<name>A0ABP1CQ89_9APHY</name>
<dbReference type="EMBL" id="OZ037944">
    <property type="protein sequence ID" value="CAL1696832.1"/>
    <property type="molecule type" value="Genomic_DNA"/>
</dbReference>
<feature type="region of interest" description="Disordered" evidence="1">
    <location>
        <begin position="309"/>
        <end position="329"/>
    </location>
</feature>
<feature type="region of interest" description="Disordered" evidence="1">
    <location>
        <begin position="164"/>
        <end position="233"/>
    </location>
</feature>
<sequence length="418" mass="46138">MTSSPLAMSDSAFSDLPLAVRFDNECVLIPDPPPQSRLPRMVKRSYSLPLWKRRSSSKGPIEVDVEKPPADGAEDNHLHFTVSVPSFLNKARSPTRGEHPHQPLVPCIINHDHPPTPRRCRRPSLSLPPRTDVLTIPLRACCQDCYPITEESLKEGSEWQEKFTHGARRRRNSSGDAYNHTHVRAHRKVSDDTPGFDSVLQVDEVEKLRKSKASRTAEPSTSPTHDDDGSLLPSLTRRVVVRATDITPPAKAVACSPPIEEEDEDQLFPLPNGPRRTPIPSPNPSTIDLIQDANEMSNLLDKLDVRGRDETDVTSDSSPILDLSSSSSSSYFSNFPETTLHTPSTSHNLTSSSFKENIPLSASPPSTPDLHRVTSSERSPNQSWRRPTIHLPGASSIFRASADALRGVSFTPVRSCTT</sequence>